<accession>A0AAV4FKU3</accession>
<reference evidence="1 2" key="1">
    <citation type="journal article" date="2021" name="Elife">
        <title>Chloroplast acquisition without the gene transfer in kleptoplastic sea slugs, Plakobranchus ocellatus.</title>
        <authorList>
            <person name="Maeda T."/>
            <person name="Takahashi S."/>
            <person name="Yoshida T."/>
            <person name="Shimamura S."/>
            <person name="Takaki Y."/>
            <person name="Nagai Y."/>
            <person name="Toyoda A."/>
            <person name="Suzuki Y."/>
            <person name="Arimoto A."/>
            <person name="Ishii H."/>
            <person name="Satoh N."/>
            <person name="Nishiyama T."/>
            <person name="Hasebe M."/>
            <person name="Maruyama T."/>
            <person name="Minagawa J."/>
            <person name="Obokata J."/>
            <person name="Shigenobu S."/>
        </authorList>
    </citation>
    <scope>NUCLEOTIDE SEQUENCE [LARGE SCALE GENOMIC DNA]</scope>
</reference>
<dbReference type="EMBL" id="BMAT01000825">
    <property type="protein sequence ID" value="GFR73892.1"/>
    <property type="molecule type" value="Genomic_DNA"/>
</dbReference>
<evidence type="ECO:0000313" key="2">
    <source>
        <dbReference type="Proteomes" id="UP000762676"/>
    </source>
</evidence>
<sequence>MMDWACKKFQSINQSSLIGVSLVGGRSSAFKSKDGNWVLTGRGVGVGVGYAYNMGGWRRHMGWWRRSRDHWRKDQGSRGNNTGCRRNDRRCFCRDSRCWRKDFVDAVEGTGGMERFKVEDMFVFLLKCRWFSAFFSLAQRFFCGFWQALGCRC</sequence>
<organism evidence="1 2">
    <name type="scientific">Elysia marginata</name>
    <dbReference type="NCBI Taxonomy" id="1093978"/>
    <lineage>
        <taxon>Eukaryota</taxon>
        <taxon>Metazoa</taxon>
        <taxon>Spiralia</taxon>
        <taxon>Lophotrochozoa</taxon>
        <taxon>Mollusca</taxon>
        <taxon>Gastropoda</taxon>
        <taxon>Heterobranchia</taxon>
        <taxon>Euthyneura</taxon>
        <taxon>Panpulmonata</taxon>
        <taxon>Sacoglossa</taxon>
        <taxon>Placobranchoidea</taxon>
        <taxon>Plakobranchidae</taxon>
        <taxon>Elysia</taxon>
    </lineage>
</organism>
<comment type="caution">
    <text evidence="1">The sequence shown here is derived from an EMBL/GenBank/DDBJ whole genome shotgun (WGS) entry which is preliminary data.</text>
</comment>
<name>A0AAV4FKU3_9GAST</name>
<proteinExistence type="predicted"/>
<dbReference type="Proteomes" id="UP000762676">
    <property type="component" value="Unassembled WGS sequence"/>
</dbReference>
<dbReference type="AlphaFoldDB" id="A0AAV4FKU3"/>
<keyword evidence="2" id="KW-1185">Reference proteome</keyword>
<gene>
    <name evidence="1" type="ORF">ElyMa_000415700</name>
</gene>
<evidence type="ECO:0000313" key="1">
    <source>
        <dbReference type="EMBL" id="GFR73892.1"/>
    </source>
</evidence>
<protein>
    <submittedName>
        <fullName evidence="1">Uncharacterized protein</fullName>
    </submittedName>
</protein>